<sequence length="119" mass="13001">MEKKKEVSRKKYPSLGQETQTRLPVKGKEDGGLVWSVKNVAKSKSLKVEDSVFGSISVQTNGISLGLDKVQKGDSSTVCAVEDDSSDVLSTDTEEEAFIKVLSKRQKRNLRGKGLKTKA</sequence>
<reference evidence="2 3" key="1">
    <citation type="submission" date="2019-11" db="EMBL/GenBank/DDBJ databases">
        <authorList>
            <person name="Jiao W.-B."/>
            <person name="Schneeberger K."/>
        </authorList>
    </citation>
    <scope>NUCLEOTIDE SEQUENCE [LARGE SCALE GENOMIC DNA]</scope>
    <source>
        <strain evidence="3">cv. An-1</strain>
    </source>
</reference>
<feature type="region of interest" description="Disordered" evidence="1">
    <location>
        <begin position="1"/>
        <end position="23"/>
    </location>
</feature>
<dbReference type="Proteomes" id="UP000426265">
    <property type="component" value="Unassembled WGS sequence"/>
</dbReference>
<feature type="compositionally biased region" description="Basic residues" evidence="1">
    <location>
        <begin position="1"/>
        <end position="12"/>
    </location>
</feature>
<evidence type="ECO:0000313" key="3">
    <source>
        <dbReference type="Proteomes" id="UP000426265"/>
    </source>
</evidence>
<accession>A0A654FAZ9</accession>
<proteinExistence type="predicted"/>
<protein>
    <submittedName>
        <fullName evidence="2">Uncharacterized protein</fullName>
    </submittedName>
</protein>
<evidence type="ECO:0000256" key="1">
    <source>
        <dbReference type="SAM" id="MobiDB-lite"/>
    </source>
</evidence>
<dbReference type="EMBL" id="CACRSJ010000106">
    <property type="protein sequence ID" value="VYS58703.1"/>
    <property type="molecule type" value="Genomic_DNA"/>
</dbReference>
<organism evidence="2 3">
    <name type="scientific">Arabidopsis thaliana</name>
    <name type="common">Mouse-ear cress</name>
    <dbReference type="NCBI Taxonomy" id="3702"/>
    <lineage>
        <taxon>Eukaryota</taxon>
        <taxon>Viridiplantae</taxon>
        <taxon>Streptophyta</taxon>
        <taxon>Embryophyta</taxon>
        <taxon>Tracheophyta</taxon>
        <taxon>Spermatophyta</taxon>
        <taxon>Magnoliopsida</taxon>
        <taxon>eudicotyledons</taxon>
        <taxon>Gunneridae</taxon>
        <taxon>Pentapetalae</taxon>
        <taxon>rosids</taxon>
        <taxon>malvids</taxon>
        <taxon>Brassicales</taxon>
        <taxon>Brassicaceae</taxon>
        <taxon>Camelineae</taxon>
        <taxon>Arabidopsis</taxon>
    </lineage>
</organism>
<evidence type="ECO:0000313" key="2">
    <source>
        <dbReference type="EMBL" id="VYS58703.1"/>
    </source>
</evidence>
<gene>
    <name evidence="2" type="ORF">AN1_LOCUS14148</name>
</gene>
<name>A0A654FAZ9_ARATH</name>
<dbReference type="AlphaFoldDB" id="A0A654FAZ9"/>
<dbReference type="ExpressionAtlas" id="A0A654FAZ9">
    <property type="expression patterns" value="baseline"/>
</dbReference>